<accession>A0ABD2A0Q6</accession>
<name>A0ABD2A0Q6_VESSQ</name>
<keyword evidence="1" id="KW-1133">Transmembrane helix</keyword>
<evidence type="ECO:0000313" key="2">
    <source>
        <dbReference type="EMBL" id="KAL2714027.1"/>
    </source>
</evidence>
<dbReference type="AlphaFoldDB" id="A0ABD2A0Q6"/>
<proteinExistence type="predicted"/>
<keyword evidence="1" id="KW-0472">Membrane</keyword>
<feature type="transmembrane region" description="Helical" evidence="1">
    <location>
        <begin position="62"/>
        <end position="83"/>
    </location>
</feature>
<protein>
    <submittedName>
        <fullName evidence="2">Uncharacterized protein</fullName>
    </submittedName>
</protein>
<feature type="transmembrane region" description="Helical" evidence="1">
    <location>
        <begin position="103"/>
        <end position="126"/>
    </location>
</feature>
<comment type="caution">
    <text evidence="2">The sequence shown here is derived from an EMBL/GenBank/DDBJ whole genome shotgun (WGS) entry which is preliminary data.</text>
</comment>
<keyword evidence="3" id="KW-1185">Reference proteome</keyword>
<evidence type="ECO:0000256" key="1">
    <source>
        <dbReference type="SAM" id="Phobius"/>
    </source>
</evidence>
<dbReference type="Proteomes" id="UP001607302">
    <property type="component" value="Unassembled WGS sequence"/>
</dbReference>
<evidence type="ECO:0000313" key="3">
    <source>
        <dbReference type="Proteomes" id="UP001607302"/>
    </source>
</evidence>
<reference evidence="2 3" key="1">
    <citation type="journal article" date="2024" name="Ann. Entomol. Soc. Am.">
        <title>Genomic analyses of the southern and eastern yellowjacket wasps (Hymenoptera: Vespidae) reveal evolutionary signatures of social life.</title>
        <authorList>
            <person name="Catto M.A."/>
            <person name="Caine P.B."/>
            <person name="Orr S.E."/>
            <person name="Hunt B.G."/>
            <person name="Goodisman M.A.D."/>
        </authorList>
    </citation>
    <scope>NUCLEOTIDE SEQUENCE [LARGE SCALE GENOMIC DNA]</scope>
    <source>
        <strain evidence="2">233</strain>
        <tissue evidence="2">Head and thorax</tissue>
    </source>
</reference>
<sequence>MDVFCIPNNMTNNFPNLGKYLCELEMMLFLQLHITINSLMLNIIFCLPHVVHNKILYLKKYLICALVHLWICCIWNMLITVYLDLSVLLTLYKQDYNFDKKSYIFVYFNLHKIVWLILISTISTMMSNYKNKPYSKCNDKFGEHEDIP</sequence>
<dbReference type="EMBL" id="JAUDFV010000157">
    <property type="protein sequence ID" value="KAL2714027.1"/>
    <property type="molecule type" value="Genomic_DNA"/>
</dbReference>
<keyword evidence="1" id="KW-0812">Transmembrane</keyword>
<gene>
    <name evidence="2" type="ORF">V1478_016584</name>
</gene>
<feature type="transmembrane region" description="Helical" evidence="1">
    <location>
        <begin position="28"/>
        <end position="50"/>
    </location>
</feature>
<organism evidence="2 3">
    <name type="scientific">Vespula squamosa</name>
    <name type="common">Southern yellow jacket</name>
    <name type="synonym">Wasp</name>
    <dbReference type="NCBI Taxonomy" id="30214"/>
    <lineage>
        <taxon>Eukaryota</taxon>
        <taxon>Metazoa</taxon>
        <taxon>Ecdysozoa</taxon>
        <taxon>Arthropoda</taxon>
        <taxon>Hexapoda</taxon>
        <taxon>Insecta</taxon>
        <taxon>Pterygota</taxon>
        <taxon>Neoptera</taxon>
        <taxon>Endopterygota</taxon>
        <taxon>Hymenoptera</taxon>
        <taxon>Apocrita</taxon>
        <taxon>Aculeata</taxon>
        <taxon>Vespoidea</taxon>
        <taxon>Vespidae</taxon>
        <taxon>Vespinae</taxon>
        <taxon>Vespula</taxon>
    </lineage>
</organism>